<name>A0EYS5_9ABAC</name>
<dbReference type="EMBL" id="MZ394738">
    <property type="protein sequence ID" value="QWV59608.1"/>
    <property type="molecule type" value="Genomic_DNA"/>
</dbReference>
<keyword evidence="3" id="KW-1185">Reference proteome</keyword>
<sequence length="75" mass="8579">MLATLTNKLSLNDIVSVTIVKTRLYKIHIVTIQNYDHYNAVLIATNFTKICFVNKTVTARVIRLNNYNVDLVPID</sequence>
<accession>A0EYS5</accession>
<evidence type="ECO:0000313" key="3">
    <source>
        <dbReference type="Proteomes" id="UP000214344"/>
    </source>
</evidence>
<dbReference type="EMBL" id="DQ837165">
    <property type="protein sequence ID" value="ABI35705.1"/>
    <property type="molecule type" value="Genomic_DNA"/>
</dbReference>
<proteinExistence type="predicted"/>
<gene>
    <name evidence="2" type="ORF">QF4000022</name>
</gene>
<organism evidence="1 3">
    <name type="scientific">Ectropis obliqua nucleopolyhedrovirus</name>
    <dbReference type="NCBI Taxonomy" id="59376"/>
    <lineage>
        <taxon>Viruses</taxon>
        <taxon>Viruses incertae sedis</taxon>
        <taxon>Naldaviricetes</taxon>
        <taxon>Lefavirales</taxon>
        <taxon>Baculoviridae</taxon>
        <taxon>Alphabaculovirus</taxon>
        <taxon>Alphabaculovirus ecobliquae</taxon>
    </lineage>
</organism>
<reference evidence="1" key="2">
    <citation type="submission" date="2006-07" db="EMBL/GenBank/DDBJ databases">
        <authorList>
            <person name="Zhang C.-X."/>
            <person name="Yang Z.-N."/>
            <person name="Ma X.-C."/>
            <person name="Xiao Q."/>
        </authorList>
    </citation>
    <scope>NUCLEOTIDE SEQUENCE</scope>
    <source>
        <strain evidence="1">A1</strain>
    </source>
</reference>
<reference evidence="1 3" key="1">
    <citation type="journal article" date="2006" name="J. Microbiol.">
        <title>Morphological, phylogenetic and biological characteristics of Ectropis obliqua single-nucleocapsid nucleopolyhedrovirus.</title>
        <authorList>
            <person name="Ma X.C."/>
            <person name="Xu H.J."/>
            <person name="Tang M.J."/>
            <person name="Xiao Q."/>
            <person name="Hong J."/>
            <person name="Zhang C.X."/>
        </authorList>
    </citation>
    <scope>NUCLEOTIDE SEQUENCE [LARGE SCALE GENOMIC DNA]</scope>
    <source>
        <strain evidence="1 3">A1</strain>
    </source>
</reference>
<dbReference type="KEGG" id="vg:5176498"/>
<evidence type="ECO:0000313" key="1">
    <source>
        <dbReference type="EMBL" id="ABI35705.1"/>
    </source>
</evidence>
<evidence type="ECO:0000313" key="2">
    <source>
        <dbReference type="EMBL" id="QWV59608.1"/>
    </source>
</evidence>
<dbReference type="RefSeq" id="YP_874215.1">
    <property type="nucleotide sequence ID" value="NC_008586.1"/>
</dbReference>
<reference evidence="1 3" key="3">
    <citation type="journal article" date="2007" name="Virology">
        <title>Genome sequence and organization of a nucleopolyhedrovirus that infects the tea looper caterpillar, Ectropis obliqua.</title>
        <authorList>
            <person name="Ma X.C."/>
            <person name="Shang J.Y."/>
            <person name="Yang Z.N."/>
            <person name="Bao Y.Y."/>
            <person name="Xiao Q."/>
            <person name="Zhang C.X."/>
        </authorList>
    </citation>
    <scope>NUCLEOTIDE SEQUENCE [LARGE SCALE GENOMIC DNA]</scope>
    <source>
        <strain evidence="1 3">A1</strain>
    </source>
</reference>
<dbReference type="Proteomes" id="UP000214344">
    <property type="component" value="Segment"/>
</dbReference>
<protein>
    <submittedName>
        <fullName evidence="1">Uncharacterized protein</fullName>
    </submittedName>
</protein>
<reference evidence="2" key="4">
    <citation type="submission" date="2021-06" db="EMBL/GenBank/DDBJ databases">
        <authorList>
            <person name="Xiao Q."/>
            <person name="Zhang X.X."/>
            <person name="Tang M.J."/>
        </authorList>
    </citation>
    <scope>NUCLEOTIDE SEQUENCE</scope>
    <source>
        <strain evidence="2">QF4</strain>
    </source>
</reference>